<reference evidence="1" key="3">
    <citation type="journal article" date="2021" name="Syst. Appl. Microbiol.">
        <title>Roseomonas hellenica sp. nov., isolated from roots of wild-growing Alkanna tinctoria.</title>
        <authorList>
            <person name="Rat A."/>
            <person name="Naranjo H.D."/>
            <person name="Lebbe L."/>
            <person name="Cnockaert M."/>
            <person name="Krigas N."/>
            <person name="Grigoriadou K."/>
            <person name="Maloupa E."/>
            <person name="Willems A."/>
        </authorList>
    </citation>
    <scope>NUCLEOTIDE SEQUENCE</scope>
    <source>
        <strain evidence="1">LMG 31161</strain>
    </source>
</reference>
<name>A0A9X9WLI2_9PROT</name>
<accession>A0A9X9WLI2</accession>
<evidence type="ECO:0000313" key="3">
    <source>
        <dbReference type="Proteomes" id="UP000746741"/>
    </source>
</evidence>
<dbReference type="Proteomes" id="UP001138708">
    <property type="component" value="Unassembled WGS sequence"/>
</dbReference>
<dbReference type="Proteomes" id="UP000746741">
    <property type="component" value="Unassembled WGS sequence"/>
</dbReference>
<gene>
    <name evidence="2" type="ORF">GWK15_11440</name>
    <name evidence="1" type="ORF">GXW75_18195</name>
</gene>
<protein>
    <submittedName>
        <fullName evidence="1">Uncharacterized protein</fullName>
    </submittedName>
</protein>
<evidence type="ECO:0000313" key="2">
    <source>
        <dbReference type="EMBL" id="NKE17557.1"/>
    </source>
</evidence>
<dbReference type="AlphaFoldDB" id="A0A9X9WLI2"/>
<evidence type="ECO:0000313" key="1">
    <source>
        <dbReference type="EMBL" id="MBR0661192.1"/>
    </source>
</evidence>
<dbReference type="EMBL" id="JAAVUP010000002">
    <property type="protein sequence ID" value="NKE17557.1"/>
    <property type="molecule type" value="Genomic_DNA"/>
</dbReference>
<sequence>MCEPISTSGALSYAALAVGAASAVGGAYMQQRGQQQASDDAAAARTRAASAARIEAEWQDQFAAQRRAAAADAVSAVTPGQIQQHMDRAAAERTALPVLPTDGMDPNQDLLGGQAGASATARNMLSERATATREKLTREAQARAELSSWGDAFQRAGEAAQPARERLDMFGDFAGGRAGVSGLETNAYGMTNPAAGAAARAIGSGLSGVGNAAMSNAGSIGSYSAAPQAR</sequence>
<dbReference type="EMBL" id="JAAEDK010000046">
    <property type="protein sequence ID" value="MBR0661192.1"/>
    <property type="molecule type" value="Genomic_DNA"/>
</dbReference>
<evidence type="ECO:0000313" key="4">
    <source>
        <dbReference type="Proteomes" id="UP001138708"/>
    </source>
</evidence>
<keyword evidence="3" id="KW-1185">Reference proteome</keyword>
<organism evidence="1 4">
    <name type="scientific">Neoroseomonas oryzicola</name>
    <dbReference type="NCBI Taxonomy" id="535904"/>
    <lineage>
        <taxon>Bacteria</taxon>
        <taxon>Pseudomonadati</taxon>
        <taxon>Pseudomonadota</taxon>
        <taxon>Alphaproteobacteria</taxon>
        <taxon>Acetobacterales</taxon>
        <taxon>Acetobacteraceae</taxon>
        <taxon>Neoroseomonas</taxon>
    </lineage>
</organism>
<comment type="caution">
    <text evidence="1">The sequence shown here is derived from an EMBL/GenBank/DDBJ whole genome shotgun (WGS) entry which is preliminary data.</text>
</comment>
<reference evidence="1" key="1">
    <citation type="submission" date="2020-01" db="EMBL/GenBank/DDBJ databases">
        <authorList>
            <person name="Rat A."/>
        </authorList>
    </citation>
    <scope>NUCLEOTIDE SEQUENCE</scope>
    <source>
        <strain evidence="1">LMG 31161</strain>
    </source>
</reference>
<proteinExistence type="predicted"/>
<dbReference type="RefSeq" id="WP_168041405.1">
    <property type="nucleotide sequence ID" value="NZ_JAAEDK010000046.1"/>
</dbReference>
<reference evidence="2 3" key="2">
    <citation type="submission" date="2020-02" db="EMBL/GenBank/DDBJ databases">
        <authorList>
            <person name="Sun Q."/>
            <person name="Inoue M."/>
        </authorList>
    </citation>
    <scope>NUCLEOTIDE SEQUENCE [LARGE SCALE GENOMIC DNA]</scope>
    <source>
        <strain evidence="2 3">KCTC 22478</strain>
    </source>
</reference>